<dbReference type="InterPro" id="IPR045455">
    <property type="entry name" value="NrS-1_pol-like_helicase"/>
</dbReference>
<accession>A0A0M4S767</accession>
<dbReference type="SUPFAM" id="SSF52540">
    <property type="entry name" value="P-loop containing nucleoside triphosphate hydrolases"/>
    <property type="match status" value="1"/>
</dbReference>
<keyword evidence="7" id="KW-1185">Reference proteome</keyword>
<dbReference type="Pfam" id="PF19263">
    <property type="entry name" value="DUF5906"/>
    <property type="match status" value="1"/>
</dbReference>
<keyword evidence="1" id="KW-0547">Nucleotide-binding</keyword>
<keyword evidence="4" id="KW-0067">ATP-binding</keyword>
<reference evidence="6 7" key="1">
    <citation type="submission" date="2015-08" db="EMBL/GenBank/DDBJ databases">
        <title>Complete genome sequence of transducing bacteriophage A25 of Streptococcus pyogenes.</title>
        <authorList>
            <person name="McCullor K.A."/>
            <person name="King C.J."/>
            <person name="Postoak B.M."/>
            <person name="McShan W.M."/>
        </authorList>
    </citation>
    <scope>NUCLEOTIDE SEQUENCE [LARGE SCALE GENOMIC DNA]</scope>
</reference>
<dbReference type="SMART" id="SM00885">
    <property type="entry name" value="D5_N"/>
    <property type="match status" value="1"/>
</dbReference>
<dbReference type="GeneID" id="26519708"/>
<sequence length="493" mass="57440">MDFEFYREKLNEEPGIEPGKPKTWSAIKSKLVAYRREWLEEAGKDVKNLSELAVAIGINKFLHVITLENGKVAIYDPDQGYYIKDYKFAYKLIHILQPTFNETKCRNVLFMLASMDRKYGAMDFEPEYHDVRRYILVKNGIYDKKNKALLPFDHQFINFSTIETELIPNAPLPTIDGWDVESWLLDLMSGDKDLVQLLWQVVAASLNGNYSYRKSIWFVGDGNDGKGTFQQMISNLVGFKNVAPLKLNQFSERFGLAIIEGKTVIIGDDVQAGIYVDESSNFNSVVTGEPVSIEKKGENPYMAIFKKTVIQSTNGMPVFKNKSNGTYRRIIIIPFKKTFSSAEDNWAIKDDYINRKEVLEYVLWKSINLDFDKFYEPKVTQDRMREFKEENNTILKFLNEYLEDVESTRLPVRFLWDVYQSWCTENGVTKPKKSNFEKELAINLPDGWEKTKSKPLNYFKPINDKPYYWIDYNFQWDDSKDGKKTAVIVQKSY</sequence>
<dbReference type="Proteomes" id="UP000201602">
    <property type="component" value="Segment"/>
</dbReference>
<evidence type="ECO:0000256" key="2">
    <source>
        <dbReference type="ARBA" id="ARBA00022801"/>
    </source>
</evidence>
<dbReference type="Pfam" id="PF03288">
    <property type="entry name" value="Pox_D5"/>
    <property type="match status" value="1"/>
</dbReference>
<gene>
    <name evidence="6" type="ORF">A25_10</name>
</gene>
<dbReference type="GO" id="GO:0005524">
    <property type="term" value="F:ATP binding"/>
    <property type="evidence" value="ECO:0007669"/>
    <property type="project" value="UniProtKB-KW"/>
</dbReference>
<dbReference type="PANTHER" id="PTHR35372">
    <property type="entry name" value="ATP BINDING PROTEIN-RELATED"/>
    <property type="match status" value="1"/>
</dbReference>
<name>A0A0M4S767_9CAUD</name>
<feature type="domain" description="SF3 helicase" evidence="5">
    <location>
        <begin position="193"/>
        <end position="348"/>
    </location>
</feature>
<evidence type="ECO:0000256" key="4">
    <source>
        <dbReference type="ARBA" id="ARBA00022840"/>
    </source>
</evidence>
<dbReference type="GO" id="GO:0004386">
    <property type="term" value="F:helicase activity"/>
    <property type="evidence" value="ECO:0007669"/>
    <property type="project" value="UniProtKB-KW"/>
</dbReference>
<dbReference type="RefSeq" id="YP_009191517.1">
    <property type="nucleotide sequence ID" value="NC_028697.1"/>
</dbReference>
<dbReference type="PROSITE" id="PS51206">
    <property type="entry name" value="SF3_HELICASE_1"/>
    <property type="match status" value="1"/>
</dbReference>
<dbReference type="PANTHER" id="PTHR35372:SF2">
    <property type="entry name" value="SF3 HELICASE DOMAIN-CONTAINING PROTEIN"/>
    <property type="match status" value="1"/>
</dbReference>
<proteinExistence type="predicted"/>
<dbReference type="InterPro" id="IPR051620">
    <property type="entry name" value="ORF904-like_C"/>
</dbReference>
<protein>
    <submittedName>
        <fullName evidence="6">DNA primase</fullName>
    </submittedName>
</protein>
<evidence type="ECO:0000313" key="7">
    <source>
        <dbReference type="Proteomes" id="UP000201602"/>
    </source>
</evidence>
<evidence type="ECO:0000313" key="6">
    <source>
        <dbReference type="EMBL" id="ALF02690.1"/>
    </source>
</evidence>
<dbReference type="InterPro" id="IPR014015">
    <property type="entry name" value="Helicase_SF3_DNA-vir"/>
</dbReference>
<dbReference type="OrthoDB" id="1519at10239"/>
<dbReference type="GO" id="GO:0016787">
    <property type="term" value="F:hydrolase activity"/>
    <property type="evidence" value="ECO:0007669"/>
    <property type="project" value="UniProtKB-KW"/>
</dbReference>
<dbReference type="KEGG" id="vg:26519708"/>
<keyword evidence="3" id="KW-0347">Helicase</keyword>
<organism evidence="6 7">
    <name type="scientific">Streptococcus phage A25</name>
    <dbReference type="NCBI Taxonomy" id="1701850"/>
    <lineage>
        <taxon>Viruses</taxon>
        <taxon>Duplodnaviria</taxon>
        <taxon>Heunggongvirae</taxon>
        <taxon>Uroviricota</taxon>
        <taxon>Caudoviricetes</taxon>
        <taxon>Stonewallvirus</taxon>
        <taxon>Stonewallvirus A25</taxon>
    </lineage>
</organism>
<dbReference type="EMBL" id="KT388093">
    <property type="protein sequence ID" value="ALF02690.1"/>
    <property type="molecule type" value="Genomic_DNA"/>
</dbReference>
<keyword evidence="2" id="KW-0378">Hydrolase</keyword>
<dbReference type="InterPro" id="IPR027417">
    <property type="entry name" value="P-loop_NTPase"/>
</dbReference>
<evidence type="ECO:0000256" key="1">
    <source>
        <dbReference type="ARBA" id="ARBA00022741"/>
    </source>
</evidence>
<evidence type="ECO:0000256" key="3">
    <source>
        <dbReference type="ARBA" id="ARBA00022806"/>
    </source>
</evidence>
<dbReference type="InterPro" id="IPR006500">
    <property type="entry name" value="Helicase_put_C_phage/plasmid"/>
</dbReference>
<dbReference type="InterPro" id="IPR014818">
    <property type="entry name" value="Phage/plasmid_primase_P4_C"/>
</dbReference>
<dbReference type="Gene3D" id="3.40.50.300">
    <property type="entry name" value="P-loop containing nucleotide triphosphate hydrolases"/>
    <property type="match status" value="1"/>
</dbReference>
<dbReference type="InterPro" id="IPR004968">
    <property type="entry name" value="DNA_primase/NTPase_C"/>
</dbReference>
<evidence type="ECO:0000259" key="5">
    <source>
        <dbReference type="PROSITE" id="PS51206"/>
    </source>
</evidence>
<dbReference type="NCBIfam" id="TIGR01613">
    <property type="entry name" value="primase_Cterm"/>
    <property type="match status" value="1"/>
</dbReference>